<feature type="region of interest" description="Disordered" evidence="1">
    <location>
        <begin position="69"/>
        <end position="92"/>
    </location>
</feature>
<dbReference type="GeneID" id="75919185"/>
<sequence>MLETDMAITPDLIPSTTPDSMQTGSSPPTRQPKFMSKVSQLFNRKSTQADGKLASIDDEGIQTTTITATEQQQQQQNYRRRRTKSGSSNADSAISKIDSMFSVESRVSSEHPDFNAIAIENKLGSRTVHIGAVRQTRGEGSGSQQSDRDLNEAFENLMKEYALPPNLRPSLEHLTREQKSTLLRSSQLARKSSALSLTAPFATLRKSKQLLLPGTVRDAQGRHQVQRRRPTHAYATHARAPQGVGAHILSGKAKSPRYFADLLMHSTCRDLELAEIMDLRVYLRNGIAR</sequence>
<gene>
    <name evidence="2" type="ORF">K450DRAFT_96266</name>
</gene>
<dbReference type="EMBL" id="MU620937">
    <property type="protein sequence ID" value="KAI8577727.1"/>
    <property type="molecule type" value="Genomic_DNA"/>
</dbReference>
<evidence type="ECO:0000313" key="2">
    <source>
        <dbReference type="EMBL" id="KAI8577727.1"/>
    </source>
</evidence>
<comment type="caution">
    <text evidence="2">The sequence shown here is derived from an EMBL/GenBank/DDBJ whole genome shotgun (WGS) entry which is preliminary data.</text>
</comment>
<name>A0AAD5HB90_UMBRA</name>
<keyword evidence="3" id="KW-1185">Reference proteome</keyword>
<dbReference type="InterPro" id="IPR016024">
    <property type="entry name" value="ARM-type_fold"/>
</dbReference>
<reference evidence="2" key="2">
    <citation type="journal article" date="2022" name="Proc. Natl. Acad. Sci. U.S.A.">
        <title>Diploid-dominant life cycles characterize the early evolution of Fungi.</title>
        <authorList>
            <person name="Amses K.R."/>
            <person name="Simmons D.R."/>
            <person name="Longcore J.E."/>
            <person name="Mondo S.J."/>
            <person name="Seto K."/>
            <person name="Jeronimo G.H."/>
            <person name="Bonds A.E."/>
            <person name="Quandt C.A."/>
            <person name="Davis W.J."/>
            <person name="Chang Y."/>
            <person name="Federici B.A."/>
            <person name="Kuo A."/>
            <person name="LaButti K."/>
            <person name="Pangilinan J."/>
            <person name="Andreopoulos W."/>
            <person name="Tritt A."/>
            <person name="Riley R."/>
            <person name="Hundley H."/>
            <person name="Johnson J."/>
            <person name="Lipzen A."/>
            <person name="Barry K."/>
            <person name="Lang B.F."/>
            <person name="Cuomo C.A."/>
            <person name="Buchler N.E."/>
            <person name="Grigoriev I.V."/>
            <person name="Spatafora J.W."/>
            <person name="Stajich J.E."/>
            <person name="James T.Y."/>
        </authorList>
    </citation>
    <scope>NUCLEOTIDE SEQUENCE</scope>
    <source>
        <strain evidence="2">AG</strain>
    </source>
</reference>
<feature type="compositionally biased region" description="Polar residues" evidence="1">
    <location>
        <begin position="14"/>
        <end position="28"/>
    </location>
</feature>
<reference evidence="2" key="1">
    <citation type="submission" date="2021-06" db="EMBL/GenBank/DDBJ databases">
        <authorList>
            <consortium name="DOE Joint Genome Institute"/>
            <person name="Mondo S.J."/>
            <person name="Amses K.R."/>
            <person name="Simmons D.R."/>
            <person name="Longcore J.E."/>
            <person name="Seto K."/>
            <person name="Alves G.H."/>
            <person name="Bonds A.E."/>
            <person name="Quandt C.A."/>
            <person name="Davis W.J."/>
            <person name="Chang Y."/>
            <person name="Letcher P.M."/>
            <person name="Powell M.J."/>
            <person name="Kuo A."/>
            <person name="Labutti K."/>
            <person name="Pangilinan J."/>
            <person name="Andreopoulos W."/>
            <person name="Tritt A."/>
            <person name="Riley R."/>
            <person name="Hundley H."/>
            <person name="Johnson J."/>
            <person name="Lipzen A."/>
            <person name="Barry K."/>
            <person name="Berbee M.L."/>
            <person name="Buchler N.E."/>
            <person name="Grigoriev I.V."/>
            <person name="Spatafora J.W."/>
            <person name="Stajich J.E."/>
            <person name="James T.Y."/>
        </authorList>
    </citation>
    <scope>NUCLEOTIDE SEQUENCE</scope>
    <source>
        <strain evidence="2">AG</strain>
    </source>
</reference>
<proteinExistence type="predicted"/>
<feature type="region of interest" description="Disordered" evidence="1">
    <location>
        <begin position="1"/>
        <end position="33"/>
    </location>
</feature>
<dbReference type="SUPFAM" id="SSF48371">
    <property type="entry name" value="ARM repeat"/>
    <property type="match status" value="1"/>
</dbReference>
<dbReference type="RefSeq" id="XP_051442731.1">
    <property type="nucleotide sequence ID" value="XM_051593843.1"/>
</dbReference>
<dbReference type="Proteomes" id="UP001206595">
    <property type="component" value="Unassembled WGS sequence"/>
</dbReference>
<evidence type="ECO:0000256" key="1">
    <source>
        <dbReference type="SAM" id="MobiDB-lite"/>
    </source>
</evidence>
<evidence type="ECO:0000313" key="3">
    <source>
        <dbReference type="Proteomes" id="UP001206595"/>
    </source>
</evidence>
<accession>A0AAD5HB90</accession>
<protein>
    <submittedName>
        <fullName evidence="2">Uncharacterized protein</fullName>
    </submittedName>
</protein>
<dbReference type="AlphaFoldDB" id="A0AAD5HB90"/>
<organism evidence="2 3">
    <name type="scientific">Umbelopsis ramanniana AG</name>
    <dbReference type="NCBI Taxonomy" id="1314678"/>
    <lineage>
        <taxon>Eukaryota</taxon>
        <taxon>Fungi</taxon>
        <taxon>Fungi incertae sedis</taxon>
        <taxon>Mucoromycota</taxon>
        <taxon>Mucoromycotina</taxon>
        <taxon>Umbelopsidomycetes</taxon>
        <taxon>Umbelopsidales</taxon>
        <taxon>Umbelopsidaceae</taxon>
        <taxon>Umbelopsis</taxon>
    </lineage>
</organism>